<sequence length="306" mass="34683">MEWLEPAQYFSPALAVPDASDIPGPQHNFEIARHHARRRVDLRTLPRALAAKRAPGAGCIRKRSSSILTAAAASAAVSAPTPSRERAPIIPHGLSRKLDYDIYNPLEIESVLVAWRHIETPARLDIMLDVDALNILQQLYLLARSPDWMPPPLAGVPTSTKTQAFILREISVVAGLCQRLHPERKEDFSQRRLPTGVGLRQYLWKMMLLPSTAVPTYIQREKRTFRSLVEKIRRIPGFLRDFWRATKTFIPERKPPTSEQPTESEEVIAYDVALRNMTDHERARVVVSNAFLVHGAHGPLEFTRLF</sequence>
<reference evidence="1 2" key="1">
    <citation type="journal article" date="2018" name="Nat. Ecol. Evol.">
        <title>Pezizomycetes genomes reveal the molecular basis of ectomycorrhizal truffle lifestyle.</title>
        <authorList>
            <person name="Murat C."/>
            <person name="Payen T."/>
            <person name="Noel B."/>
            <person name="Kuo A."/>
            <person name="Morin E."/>
            <person name="Chen J."/>
            <person name="Kohler A."/>
            <person name="Krizsan K."/>
            <person name="Balestrini R."/>
            <person name="Da Silva C."/>
            <person name="Montanini B."/>
            <person name="Hainaut M."/>
            <person name="Levati E."/>
            <person name="Barry K.W."/>
            <person name="Belfiori B."/>
            <person name="Cichocki N."/>
            <person name="Clum A."/>
            <person name="Dockter R.B."/>
            <person name="Fauchery L."/>
            <person name="Guy J."/>
            <person name="Iotti M."/>
            <person name="Le Tacon F."/>
            <person name="Lindquist E.A."/>
            <person name="Lipzen A."/>
            <person name="Malagnac F."/>
            <person name="Mello A."/>
            <person name="Molinier V."/>
            <person name="Miyauchi S."/>
            <person name="Poulain J."/>
            <person name="Riccioni C."/>
            <person name="Rubini A."/>
            <person name="Sitrit Y."/>
            <person name="Splivallo R."/>
            <person name="Traeger S."/>
            <person name="Wang M."/>
            <person name="Zifcakova L."/>
            <person name="Wipf D."/>
            <person name="Zambonelli A."/>
            <person name="Paolocci F."/>
            <person name="Nowrousian M."/>
            <person name="Ottonello S."/>
            <person name="Baldrian P."/>
            <person name="Spatafora J.W."/>
            <person name="Henrissat B."/>
            <person name="Nagy L.G."/>
            <person name="Aury J.M."/>
            <person name="Wincker P."/>
            <person name="Grigoriev I.V."/>
            <person name="Bonfante P."/>
            <person name="Martin F.M."/>
        </authorList>
    </citation>
    <scope>NUCLEOTIDE SEQUENCE [LARGE SCALE GENOMIC DNA]</scope>
    <source>
        <strain evidence="1 2">RN42</strain>
    </source>
</reference>
<dbReference type="EMBL" id="ML119774">
    <property type="protein sequence ID" value="RPA75000.1"/>
    <property type="molecule type" value="Genomic_DNA"/>
</dbReference>
<name>A0A3N4HT69_ASCIM</name>
<dbReference type="AlphaFoldDB" id="A0A3N4HT69"/>
<dbReference type="Proteomes" id="UP000275078">
    <property type="component" value="Unassembled WGS sequence"/>
</dbReference>
<evidence type="ECO:0000313" key="2">
    <source>
        <dbReference type="Proteomes" id="UP000275078"/>
    </source>
</evidence>
<gene>
    <name evidence="1" type="ORF">BJ508DRAFT_332519</name>
</gene>
<keyword evidence="2" id="KW-1185">Reference proteome</keyword>
<protein>
    <submittedName>
        <fullName evidence="1">Uncharacterized protein</fullName>
    </submittedName>
</protein>
<evidence type="ECO:0000313" key="1">
    <source>
        <dbReference type="EMBL" id="RPA75000.1"/>
    </source>
</evidence>
<organism evidence="1 2">
    <name type="scientific">Ascobolus immersus RN42</name>
    <dbReference type="NCBI Taxonomy" id="1160509"/>
    <lineage>
        <taxon>Eukaryota</taxon>
        <taxon>Fungi</taxon>
        <taxon>Dikarya</taxon>
        <taxon>Ascomycota</taxon>
        <taxon>Pezizomycotina</taxon>
        <taxon>Pezizomycetes</taxon>
        <taxon>Pezizales</taxon>
        <taxon>Ascobolaceae</taxon>
        <taxon>Ascobolus</taxon>
    </lineage>
</organism>
<proteinExistence type="predicted"/>
<accession>A0A3N4HT69</accession>